<protein>
    <submittedName>
        <fullName evidence="1">Uncharacterized protein</fullName>
    </submittedName>
</protein>
<evidence type="ECO:0000313" key="1">
    <source>
        <dbReference type="EMBL" id="NUU57085.1"/>
    </source>
</evidence>
<comment type="caution">
    <text evidence="1">The sequence shown here is derived from an EMBL/GenBank/DDBJ whole genome shotgun (WGS) entry which is preliminary data.</text>
</comment>
<evidence type="ECO:0000313" key="2">
    <source>
        <dbReference type="Proteomes" id="UP000577724"/>
    </source>
</evidence>
<organism evidence="1 2">
    <name type="scientific">Paenibacillus taichungensis</name>
    <dbReference type="NCBI Taxonomy" id="484184"/>
    <lineage>
        <taxon>Bacteria</taxon>
        <taxon>Bacillati</taxon>
        <taxon>Bacillota</taxon>
        <taxon>Bacilli</taxon>
        <taxon>Bacillales</taxon>
        <taxon>Paenibacillaceae</taxon>
        <taxon>Paenibacillus</taxon>
    </lineage>
</organism>
<proteinExistence type="predicted"/>
<dbReference type="EMBL" id="JABMCC010000118">
    <property type="protein sequence ID" value="NUU57085.1"/>
    <property type="molecule type" value="Genomic_DNA"/>
</dbReference>
<gene>
    <name evidence="1" type="ORF">HP548_23675</name>
</gene>
<keyword evidence="2" id="KW-1185">Reference proteome</keyword>
<dbReference type="RefSeq" id="WP_175383079.1">
    <property type="nucleotide sequence ID" value="NZ_CBCRYD010000023.1"/>
</dbReference>
<dbReference type="Proteomes" id="UP000577724">
    <property type="component" value="Unassembled WGS sequence"/>
</dbReference>
<accession>A0ABX2MSS4</accession>
<dbReference type="GeneID" id="97133753"/>
<name>A0ABX2MSS4_9BACL</name>
<sequence length="238" mass="25890">MAISVYVYSLASASETQIVPVDSGKVESGYVYLNGVPIKENEVIEVNEANQDEIIAKYGIEKPSEGAQLKTIRVVNNDPRGAREFLQENNDTVNPQNIWGFKLTKGTPQFIDGWTEIARGKHFCTKPKGQSCNRVEISVSANESVAVEVQSSLSVGVKEFVAAEFGRSLNETGGVSTSVMVPMDIPGQKTGIVIGYPIYKSTFCQVYQKGIFSDTYLGGASMLEPSKSSIVTMDWIQG</sequence>
<reference evidence="1 2" key="1">
    <citation type="submission" date="2020-05" db="EMBL/GenBank/DDBJ databases">
        <title>Genome Sequencing of Type Strains.</title>
        <authorList>
            <person name="Lemaire J.F."/>
            <person name="Inderbitzin P."/>
            <person name="Gregorio O.A."/>
            <person name="Collins S.B."/>
            <person name="Wespe N."/>
            <person name="Knight-Connoni V."/>
        </authorList>
    </citation>
    <scope>NUCLEOTIDE SEQUENCE [LARGE SCALE GENOMIC DNA]</scope>
    <source>
        <strain evidence="1 2">DSM 19942</strain>
    </source>
</reference>